<dbReference type="GO" id="GO:0004069">
    <property type="term" value="F:L-aspartate:2-oxoglutarate aminotransferase activity"/>
    <property type="evidence" value="ECO:0007669"/>
    <property type="project" value="TreeGrafter"/>
</dbReference>
<comment type="caution">
    <text evidence="9">The sequence shown here is derived from an EMBL/GenBank/DDBJ whole genome shotgun (WGS) entry which is preliminary data.</text>
</comment>
<dbReference type="Pfam" id="PF00155">
    <property type="entry name" value="Aminotran_1_2"/>
    <property type="match status" value="1"/>
</dbReference>
<dbReference type="PRINTS" id="PR00799">
    <property type="entry name" value="TRANSAMINASE"/>
</dbReference>
<feature type="domain" description="Aminotransferase class I/classII large" evidence="8">
    <location>
        <begin position="28"/>
        <end position="392"/>
    </location>
</feature>
<reference evidence="9" key="1">
    <citation type="journal article" date="2014" name="Int. J. Syst. Evol. Microbiol.">
        <title>Complete genome sequence of Corynebacterium casei LMG S-19264T (=DSM 44701T), isolated from a smear-ripened cheese.</title>
        <authorList>
            <consortium name="US DOE Joint Genome Institute (JGI-PGF)"/>
            <person name="Walter F."/>
            <person name="Albersmeier A."/>
            <person name="Kalinowski J."/>
            <person name="Ruckert C."/>
        </authorList>
    </citation>
    <scope>NUCLEOTIDE SEQUENCE</scope>
    <source>
        <strain evidence="9">KCTC 32337</strain>
    </source>
</reference>
<dbReference type="GO" id="GO:0004838">
    <property type="term" value="F:L-tyrosine-2-oxoglutarate transaminase activity"/>
    <property type="evidence" value="ECO:0007669"/>
    <property type="project" value="TreeGrafter"/>
</dbReference>
<dbReference type="InterPro" id="IPR004838">
    <property type="entry name" value="NHTrfase_class1_PyrdxlP-BS"/>
</dbReference>
<dbReference type="GO" id="GO:0033585">
    <property type="term" value="P:L-phenylalanine biosynthetic process from chorismate via phenylpyruvate"/>
    <property type="evidence" value="ECO:0007669"/>
    <property type="project" value="TreeGrafter"/>
</dbReference>
<dbReference type="InterPro" id="IPR015424">
    <property type="entry name" value="PyrdxlP-dep_Trfase"/>
</dbReference>
<gene>
    <name evidence="9" type="primary">aspC</name>
    <name evidence="9" type="ORF">GCM10011274_37690</name>
</gene>
<dbReference type="Gene3D" id="3.40.640.10">
    <property type="entry name" value="Type I PLP-dependent aspartate aminotransferase-like (Major domain)"/>
    <property type="match status" value="1"/>
</dbReference>
<protein>
    <recommendedName>
        <fullName evidence="7">Aminotransferase</fullName>
        <ecNumber evidence="7">2.6.1.-</ecNumber>
    </recommendedName>
</protein>
<dbReference type="FunFam" id="3.40.640.10:FF:000066">
    <property type="entry name" value="Aspartate aminotransferase"/>
    <property type="match status" value="1"/>
</dbReference>
<dbReference type="AlphaFoldDB" id="A0A8H9IFV6"/>
<evidence type="ECO:0000256" key="7">
    <source>
        <dbReference type="RuleBase" id="RU000481"/>
    </source>
</evidence>
<dbReference type="RefSeq" id="WP_191866927.1">
    <property type="nucleotide sequence ID" value="NZ_BMZC01000013.1"/>
</dbReference>
<dbReference type="EC" id="2.6.1.-" evidence="7"/>
<evidence type="ECO:0000256" key="3">
    <source>
        <dbReference type="ARBA" id="ARBA00011738"/>
    </source>
</evidence>
<comment type="cofactor">
    <cofactor evidence="1 7">
        <name>pyridoxal 5'-phosphate</name>
        <dbReference type="ChEBI" id="CHEBI:597326"/>
    </cofactor>
</comment>
<dbReference type="InterPro" id="IPR000796">
    <property type="entry name" value="Asp_trans"/>
</dbReference>
<dbReference type="GO" id="GO:0042802">
    <property type="term" value="F:identical protein binding"/>
    <property type="evidence" value="ECO:0007669"/>
    <property type="project" value="TreeGrafter"/>
</dbReference>
<dbReference type="PROSITE" id="PS00105">
    <property type="entry name" value="AA_TRANSFER_CLASS_1"/>
    <property type="match status" value="1"/>
</dbReference>
<sequence length="396" mass="43090">MFEVLPQLPADPILGLSTAYKADTNPLKIDLGVGVYKDEQGHTPILSSVAKAQELLLAKEDSKTYITPQGVPGYIDGMLQLLLGKGSKVMLEDRVAAVQAPGGCGALRILAELIKRCNSELTVWVSDPTWANHIPLIGNAGLKIETYPYFNKADASINFEGMVDTLAQVKSGDVVLLHGCCHNPTGADLTPEQWHTVLELAQKTGFIPFVDVAYQGFGDGLEQDAYGLRLLVENLPEVVIAASCSKNFGLYRERVGLAAMITANTQTRQAIQTQIQSIARGIYSMPPSYGGALVDIILSDEALRTEWVAEVEAMRTRMQTLRGLLVTKLAEKGAQRDFSFVREQKGMFSYLCITPEQVQEMRNKHSVYFVDSSRVNIAGISIANVDALASALVSVL</sequence>
<reference evidence="9" key="2">
    <citation type="submission" date="2020-09" db="EMBL/GenBank/DDBJ databases">
        <authorList>
            <person name="Sun Q."/>
            <person name="Kim S."/>
        </authorList>
    </citation>
    <scope>NUCLEOTIDE SEQUENCE</scope>
    <source>
        <strain evidence="9">KCTC 32337</strain>
    </source>
</reference>
<evidence type="ECO:0000313" key="10">
    <source>
        <dbReference type="Proteomes" id="UP000622604"/>
    </source>
</evidence>
<keyword evidence="6" id="KW-0663">Pyridoxal phosphate</keyword>
<evidence type="ECO:0000256" key="4">
    <source>
        <dbReference type="ARBA" id="ARBA00022576"/>
    </source>
</evidence>
<dbReference type="CDD" id="cd00609">
    <property type="entry name" value="AAT_like"/>
    <property type="match status" value="1"/>
</dbReference>
<comment type="similarity">
    <text evidence="2 7">Belongs to the class-I pyridoxal-phosphate-dependent aminotransferase family.</text>
</comment>
<evidence type="ECO:0000256" key="5">
    <source>
        <dbReference type="ARBA" id="ARBA00022679"/>
    </source>
</evidence>
<dbReference type="Gene3D" id="3.90.1150.10">
    <property type="entry name" value="Aspartate Aminotransferase, domain 1"/>
    <property type="match status" value="1"/>
</dbReference>
<name>A0A8H9IFV6_9ALTE</name>
<evidence type="ECO:0000256" key="1">
    <source>
        <dbReference type="ARBA" id="ARBA00001933"/>
    </source>
</evidence>
<dbReference type="InterPro" id="IPR015421">
    <property type="entry name" value="PyrdxlP-dep_Trfase_major"/>
</dbReference>
<keyword evidence="4 7" id="KW-0032">Aminotransferase</keyword>
<accession>A0A8H9IFV6</accession>
<dbReference type="EMBL" id="BMZC01000013">
    <property type="protein sequence ID" value="GGZ76035.1"/>
    <property type="molecule type" value="Genomic_DNA"/>
</dbReference>
<comment type="subunit">
    <text evidence="3">Homodimer.</text>
</comment>
<dbReference type="NCBIfam" id="NF006719">
    <property type="entry name" value="PRK09257.1"/>
    <property type="match status" value="1"/>
</dbReference>
<evidence type="ECO:0000256" key="6">
    <source>
        <dbReference type="ARBA" id="ARBA00022898"/>
    </source>
</evidence>
<evidence type="ECO:0000313" key="9">
    <source>
        <dbReference type="EMBL" id="GGZ76035.1"/>
    </source>
</evidence>
<dbReference type="PANTHER" id="PTHR11879:SF22">
    <property type="entry name" value="ASPARTATE AMINOTRANSFERASE, MITOCHONDRIAL"/>
    <property type="match status" value="1"/>
</dbReference>
<dbReference type="InterPro" id="IPR015422">
    <property type="entry name" value="PyrdxlP-dep_Trfase_small"/>
</dbReference>
<evidence type="ECO:0000259" key="8">
    <source>
        <dbReference type="Pfam" id="PF00155"/>
    </source>
</evidence>
<dbReference type="GO" id="GO:0030170">
    <property type="term" value="F:pyridoxal phosphate binding"/>
    <property type="evidence" value="ECO:0007669"/>
    <property type="project" value="InterPro"/>
</dbReference>
<dbReference type="GO" id="GO:0005829">
    <property type="term" value="C:cytosol"/>
    <property type="evidence" value="ECO:0007669"/>
    <property type="project" value="TreeGrafter"/>
</dbReference>
<evidence type="ECO:0000256" key="2">
    <source>
        <dbReference type="ARBA" id="ARBA00007441"/>
    </source>
</evidence>
<dbReference type="InterPro" id="IPR004839">
    <property type="entry name" value="Aminotransferase_I/II_large"/>
</dbReference>
<dbReference type="PANTHER" id="PTHR11879">
    <property type="entry name" value="ASPARTATE AMINOTRANSFERASE"/>
    <property type="match status" value="1"/>
</dbReference>
<organism evidence="9 10">
    <name type="scientific">Paraglaciecola chathamensis</name>
    <dbReference type="NCBI Taxonomy" id="368405"/>
    <lineage>
        <taxon>Bacteria</taxon>
        <taxon>Pseudomonadati</taxon>
        <taxon>Pseudomonadota</taxon>
        <taxon>Gammaproteobacteria</taxon>
        <taxon>Alteromonadales</taxon>
        <taxon>Alteromonadaceae</taxon>
        <taxon>Paraglaciecola</taxon>
    </lineage>
</organism>
<dbReference type="Proteomes" id="UP000622604">
    <property type="component" value="Unassembled WGS sequence"/>
</dbReference>
<keyword evidence="5 7" id="KW-0808">Transferase</keyword>
<dbReference type="SUPFAM" id="SSF53383">
    <property type="entry name" value="PLP-dependent transferases"/>
    <property type="match status" value="1"/>
</dbReference>
<proteinExistence type="inferred from homology"/>